<dbReference type="AlphaFoldDB" id="A0A502G9K0"/>
<feature type="transmembrane region" description="Helical" evidence="1">
    <location>
        <begin position="421"/>
        <end position="440"/>
    </location>
</feature>
<keyword evidence="1" id="KW-1133">Transmembrane helix</keyword>
<dbReference type="RefSeq" id="WP_140882627.1">
    <property type="nucleotide sequence ID" value="NZ_RCZP01000007.1"/>
</dbReference>
<comment type="caution">
    <text evidence="2">The sequence shown here is derived from an EMBL/GenBank/DDBJ whole genome shotgun (WGS) entry which is preliminary data.</text>
</comment>
<dbReference type="Proteomes" id="UP000317078">
    <property type="component" value="Unassembled WGS sequence"/>
</dbReference>
<evidence type="ECO:0000313" key="3">
    <source>
        <dbReference type="Proteomes" id="UP000317078"/>
    </source>
</evidence>
<feature type="transmembrane region" description="Helical" evidence="1">
    <location>
        <begin position="364"/>
        <end position="388"/>
    </location>
</feature>
<feature type="transmembrane region" description="Helical" evidence="1">
    <location>
        <begin position="103"/>
        <end position="122"/>
    </location>
</feature>
<feature type="transmembrane region" description="Helical" evidence="1">
    <location>
        <begin position="187"/>
        <end position="209"/>
    </location>
</feature>
<feature type="transmembrane region" description="Helical" evidence="1">
    <location>
        <begin position="393"/>
        <end position="415"/>
    </location>
</feature>
<evidence type="ECO:0000256" key="1">
    <source>
        <dbReference type="SAM" id="Phobius"/>
    </source>
</evidence>
<evidence type="ECO:0008006" key="4">
    <source>
        <dbReference type="Google" id="ProtNLM"/>
    </source>
</evidence>
<dbReference type="InterPro" id="IPR031617">
    <property type="entry name" value="PelG"/>
</dbReference>
<name>A0A502G9K0_9PROT</name>
<dbReference type="EMBL" id="RCZP01000007">
    <property type="protein sequence ID" value="TPG57706.1"/>
    <property type="molecule type" value="Genomic_DNA"/>
</dbReference>
<feature type="transmembrane region" description="Helical" evidence="1">
    <location>
        <begin position="162"/>
        <end position="181"/>
    </location>
</feature>
<gene>
    <name evidence="2" type="ORF">EAH89_09745</name>
</gene>
<evidence type="ECO:0000313" key="2">
    <source>
        <dbReference type="EMBL" id="TPG57706.1"/>
    </source>
</evidence>
<reference evidence="2 3" key="1">
    <citation type="journal article" date="2019" name="Environ. Microbiol.">
        <title>Species interactions and distinct microbial communities in high Arctic permafrost affected cryosols are associated with the CH4 and CO2 gas fluxes.</title>
        <authorList>
            <person name="Altshuler I."/>
            <person name="Hamel J."/>
            <person name="Turney S."/>
            <person name="Magnuson E."/>
            <person name="Levesque R."/>
            <person name="Greer C."/>
            <person name="Whyte L.G."/>
        </authorList>
    </citation>
    <scope>NUCLEOTIDE SEQUENCE [LARGE SCALE GENOMIC DNA]</scope>
    <source>
        <strain evidence="2 3">S9.3B</strain>
    </source>
</reference>
<protein>
    <recommendedName>
        <fullName evidence="4">Histidine kinase</fullName>
    </recommendedName>
</protein>
<sequence>MAGVGFVLRRLSRQDSLNSGLRAYGHAAFVACGPWLFTILALATVEVFGSALLSRGELQRFFVIVMYNFAFSLVVAGPLVLVVTRRIADRIYAKDVSEIPGMFIGSLALLFVLHLAAGVPFYGLVAELGEAERLLALLGFLTVGGIWVASTFMSALKSFGSISAAFVAGMATALAAAALLAPDHGVAGMLAGFDLGLALIFFGLAARIFAEYPVPVERPFSFLSGFRHNWEFALVGVLYNAGIWVDKWIMWLSPGRLVIAGAMPVHPAYDGAMFLSYLTIIPAMTMFLVAFETHFFELYLRFYRSIEQHATAAEIQLNHELILRALGRGLRNLFVLQAVVCYVAILVAPALISRVQGGIEMVPIFRFGALGALFHVMLLSTLVVVAYFDLRRVLLAVTAFFFLSNAGLTLAALWLGFGYDGYGYFLSTLATLIFALSLTIPRVLRLPYMTFIANNPGLR</sequence>
<dbReference type="Pfam" id="PF16933">
    <property type="entry name" value="PelG"/>
    <property type="match status" value="1"/>
</dbReference>
<organism evidence="2 3">
    <name type="scientific">Muricoccus nepalensis</name>
    <dbReference type="NCBI Taxonomy" id="1854500"/>
    <lineage>
        <taxon>Bacteria</taxon>
        <taxon>Pseudomonadati</taxon>
        <taxon>Pseudomonadota</taxon>
        <taxon>Alphaproteobacteria</taxon>
        <taxon>Acetobacterales</taxon>
        <taxon>Roseomonadaceae</taxon>
        <taxon>Muricoccus</taxon>
    </lineage>
</organism>
<feature type="transmembrane region" description="Helical" evidence="1">
    <location>
        <begin position="333"/>
        <end position="352"/>
    </location>
</feature>
<feature type="transmembrane region" description="Helical" evidence="1">
    <location>
        <begin position="230"/>
        <end position="251"/>
    </location>
</feature>
<feature type="transmembrane region" description="Helical" evidence="1">
    <location>
        <begin position="134"/>
        <end position="155"/>
    </location>
</feature>
<feature type="transmembrane region" description="Helical" evidence="1">
    <location>
        <begin position="271"/>
        <end position="291"/>
    </location>
</feature>
<keyword evidence="1" id="KW-0812">Transmembrane</keyword>
<keyword evidence="3" id="KW-1185">Reference proteome</keyword>
<dbReference type="OrthoDB" id="37830at2"/>
<accession>A0A502G9K0</accession>
<keyword evidence="1" id="KW-0472">Membrane</keyword>
<feature type="transmembrane region" description="Helical" evidence="1">
    <location>
        <begin position="21"/>
        <end position="41"/>
    </location>
</feature>
<feature type="transmembrane region" description="Helical" evidence="1">
    <location>
        <begin position="61"/>
        <end position="83"/>
    </location>
</feature>
<proteinExistence type="predicted"/>